<dbReference type="GO" id="GO:0007165">
    <property type="term" value="P:signal transduction"/>
    <property type="evidence" value="ECO:0007669"/>
    <property type="project" value="InterPro"/>
</dbReference>
<dbReference type="SMART" id="SM00255">
    <property type="entry name" value="TIR"/>
    <property type="match status" value="1"/>
</dbReference>
<gene>
    <name evidence="7" type="ORF">FSP39_020341</name>
</gene>
<dbReference type="InterPro" id="IPR000157">
    <property type="entry name" value="TIR_dom"/>
</dbReference>
<dbReference type="PRINTS" id="PR01537">
    <property type="entry name" value="INTRLKN1R1F"/>
</dbReference>
<keyword evidence="2" id="KW-0812">Transmembrane</keyword>
<evidence type="ECO:0000256" key="5">
    <source>
        <dbReference type="ARBA" id="ARBA00023136"/>
    </source>
</evidence>
<evidence type="ECO:0000256" key="2">
    <source>
        <dbReference type="ARBA" id="ARBA00022692"/>
    </source>
</evidence>
<comment type="subcellular location">
    <subcellularLocation>
        <location evidence="1">Membrane</location>
    </subcellularLocation>
</comment>
<dbReference type="PROSITE" id="PS50104">
    <property type="entry name" value="TIR"/>
    <property type="match status" value="1"/>
</dbReference>
<reference evidence="7" key="1">
    <citation type="submission" date="2019-08" db="EMBL/GenBank/DDBJ databases">
        <title>The improved chromosome-level genome for the pearl oyster Pinctada fucata martensii using PacBio sequencing and Hi-C.</title>
        <authorList>
            <person name="Zheng Z."/>
        </authorList>
    </citation>
    <scope>NUCLEOTIDE SEQUENCE</scope>
    <source>
        <strain evidence="7">ZZ-2019</strain>
        <tissue evidence="7">Adductor muscle</tissue>
    </source>
</reference>
<keyword evidence="3" id="KW-0732">Signal</keyword>
<dbReference type="SUPFAM" id="SSF52200">
    <property type="entry name" value="Toll/Interleukin receptor TIR domain"/>
    <property type="match status" value="1"/>
</dbReference>
<dbReference type="GO" id="GO:0038023">
    <property type="term" value="F:signaling receptor activity"/>
    <property type="evidence" value="ECO:0007669"/>
    <property type="project" value="TreeGrafter"/>
</dbReference>
<feature type="domain" description="TIR" evidence="6">
    <location>
        <begin position="32"/>
        <end position="173"/>
    </location>
</feature>
<dbReference type="InterPro" id="IPR035897">
    <property type="entry name" value="Toll_tir_struct_dom_sf"/>
</dbReference>
<keyword evidence="4" id="KW-1133">Transmembrane helix</keyword>
<dbReference type="Pfam" id="PF13676">
    <property type="entry name" value="TIR_2"/>
    <property type="match status" value="1"/>
</dbReference>
<dbReference type="PANTHER" id="PTHR24365">
    <property type="entry name" value="TOLL-LIKE RECEPTOR"/>
    <property type="match status" value="1"/>
</dbReference>
<evidence type="ECO:0000313" key="7">
    <source>
        <dbReference type="EMBL" id="KAK3084860.1"/>
    </source>
</evidence>
<evidence type="ECO:0000256" key="1">
    <source>
        <dbReference type="ARBA" id="ARBA00004370"/>
    </source>
</evidence>
<dbReference type="GO" id="GO:0005886">
    <property type="term" value="C:plasma membrane"/>
    <property type="evidence" value="ECO:0007669"/>
    <property type="project" value="TreeGrafter"/>
</dbReference>
<evidence type="ECO:0000256" key="4">
    <source>
        <dbReference type="ARBA" id="ARBA00022989"/>
    </source>
</evidence>
<dbReference type="EMBL" id="VSWD01000013">
    <property type="protein sequence ID" value="KAK3084860.1"/>
    <property type="molecule type" value="Genomic_DNA"/>
</dbReference>
<dbReference type="PANTHER" id="PTHR24365:SF541">
    <property type="entry name" value="PROTEIN TOLL-RELATED"/>
    <property type="match status" value="1"/>
</dbReference>
<dbReference type="AlphaFoldDB" id="A0AA89BMV4"/>
<name>A0AA89BMV4_PINIB</name>
<evidence type="ECO:0000259" key="6">
    <source>
        <dbReference type="PROSITE" id="PS50104"/>
    </source>
</evidence>
<keyword evidence="8" id="KW-1185">Reference proteome</keyword>
<evidence type="ECO:0000313" key="8">
    <source>
        <dbReference type="Proteomes" id="UP001186944"/>
    </source>
</evidence>
<accession>A0AA89BMV4</accession>
<dbReference type="Proteomes" id="UP001186944">
    <property type="component" value="Unassembled WGS sequence"/>
</dbReference>
<comment type="caution">
    <text evidence="7">The sequence shown here is derived from an EMBL/GenBank/DDBJ whole genome shotgun (WGS) entry which is preliminary data.</text>
</comment>
<keyword evidence="5" id="KW-0472">Membrane</keyword>
<proteinExistence type="predicted"/>
<protein>
    <recommendedName>
        <fullName evidence="6">TIR domain-containing protein</fullName>
    </recommendedName>
</protein>
<evidence type="ECO:0000256" key="3">
    <source>
        <dbReference type="ARBA" id="ARBA00022729"/>
    </source>
</evidence>
<organism evidence="7 8">
    <name type="scientific">Pinctada imbricata</name>
    <name type="common">Atlantic pearl-oyster</name>
    <name type="synonym">Pinctada martensii</name>
    <dbReference type="NCBI Taxonomy" id="66713"/>
    <lineage>
        <taxon>Eukaryota</taxon>
        <taxon>Metazoa</taxon>
        <taxon>Spiralia</taxon>
        <taxon>Lophotrochozoa</taxon>
        <taxon>Mollusca</taxon>
        <taxon>Bivalvia</taxon>
        <taxon>Autobranchia</taxon>
        <taxon>Pteriomorphia</taxon>
        <taxon>Pterioida</taxon>
        <taxon>Pterioidea</taxon>
        <taxon>Pteriidae</taxon>
        <taxon>Pinctada</taxon>
    </lineage>
</organism>
<sequence length="174" mass="20906">MGYRNKSFVIYLYIKARRFMKQKDIIAQRYDYKYDVFVSYSHLDYDWVTGPLLNYLSNELSLEVCLHQKDFIPGEPIASEILRCVESSRKTVFVITRNFLASKWSMMEMDIARHHVFHDDNDTILVILKEDIPVHEMPVSLRKIWWRIVCLKYPQNDSQFEHELFENKLSNAFK</sequence>
<dbReference type="Gene3D" id="3.40.50.10140">
    <property type="entry name" value="Toll/interleukin-1 receptor homology (TIR) domain"/>
    <property type="match status" value="1"/>
</dbReference>